<dbReference type="PANTHER" id="PTHR30270:SF0">
    <property type="entry name" value="THIAMINE-MONOPHOSPHATE KINASE"/>
    <property type="match status" value="1"/>
</dbReference>
<dbReference type="HAMAP" id="MF_02128">
    <property type="entry name" value="TMP_kinase"/>
    <property type="match status" value="1"/>
</dbReference>
<dbReference type="Pfam" id="PF02769">
    <property type="entry name" value="AIRS_C"/>
    <property type="match status" value="1"/>
</dbReference>
<dbReference type="PANTHER" id="PTHR30270">
    <property type="entry name" value="THIAMINE-MONOPHOSPHATE KINASE"/>
    <property type="match status" value="1"/>
</dbReference>
<comment type="catalytic activity">
    <reaction evidence="2">
        <text>thiamine phosphate + ATP = thiamine diphosphate + ADP</text>
        <dbReference type="Rhea" id="RHEA:15913"/>
        <dbReference type="ChEBI" id="CHEBI:30616"/>
        <dbReference type="ChEBI" id="CHEBI:37575"/>
        <dbReference type="ChEBI" id="CHEBI:58937"/>
        <dbReference type="ChEBI" id="CHEBI:456216"/>
        <dbReference type="EC" id="2.7.4.16"/>
    </reaction>
</comment>
<dbReference type="InterPro" id="IPR036676">
    <property type="entry name" value="PurM-like_C_sf"/>
</dbReference>
<evidence type="ECO:0000313" key="6">
    <source>
        <dbReference type="Proteomes" id="UP000011717"/>
    </source>
</evidence>
<name>M2U507_9SPHN</name>
<feature type="binding site" evidence="2">
    <location>
        <position position="40"/>
    </location>
    <ligand>
        <name>Mg(2+)</name>
        <dbReference type="ChEBI" id="CHEBI:18420"/>
        <label>4</label>
    </ligand>
</feature>
<gene>
    <name evidence="2" type="primary">thiL</name>
    <name evidence="5" type="ORF">C725_1715</name>
</gene>
<feature type="binding site" evidence="2">
    <location>
        <position position="70"/>
    </location>
    <ligand>
        <name>Mg(2+)</name>
        <dbReference type="ChEBI" id="CHEBI:18420"/>
        <label>2</label>
    </ligand>
</feature>
<feature type="binding site" evidence="2">
    <location>
        <position position="25"/>
    </location>
    <ligand>
        <name>Mg(2+)</name>
        <dbReference type="ChEBI" id="CHEBI:18420"/>
        <label>3</label>
    </ligand>
</feature>
<dbReference type="EC" id="2.7.4.16" evidence="2"/>
<keyword evidence="1 2" id="KW-0784">Thiamine biosynthesis</keyword>
<comment type="miscellaneous">
    <text evidence="2">Reaction mechanism of ThiL seems to utilize a direct, inline transfer of the gamma-phosphate of ATP to TMP rather than a phosphorylated enzyme intermediate.</text>
</comment>
<evidence type="ECO:0000256" key="2">
    <source>
        <dbReference type="HAMAP-Rule" id="MF_02128"/>
    </source>
</evidence>
<feature type="binding site" evidence="2">
    <location>
        <position position="117"/>
    </location>
    <ligand>
        <name>Mg(2+)</name>
        <dbReference type="ChEBI" id="CHEBI:18420"/>
        <label>1</label>
    </ligand>
</feature>
<feature type="binding site" evidence="2">
    <location>
        <position position="42"/>
    </location>
    <ligand>
        <name>Mg(2+)</name>
        <dbReference type="ChEBI" id="CHEBI:18420"/>
        <label>2</label>
    </ligand>
</feature>
<evidence type="ECO:0000259" key="4">
    <source>
        <dbReference type="Pfam" id="PF02769"/>
    </source>
</evidence>
<dbReference type="RefSeq" id="WP_008601863.1">
    <property type="nucleotide sequence ID" value="NZ_AMRV01000004.1"/>
</dbReference>
<dbReference type="InterPro" id="IPR010918">
    <property type="entry name" value="PurM-like_C_dom"/>
</dbReference>
<proteinExistence type="inferred from homology"/>
<feature type="binding site" evidence="2">
    <location>
        <begin position="116"/>
        <end position="117"/>
    </location>
    <ligand>
        <name>ATP</name>
        <dbReference type="ChEBI" id="CHEBI:30616"/>
    </ligand>
</feature>
<keyword evidence="2" id="KW-0067">ATP-binding</keyword>
<dbReference type="Proteomes" id="UP000011717">
    <property type="component" value="Unassembled WGS sequence"/>
</dbReference>
<dbReference type="EMBL" id="AMRV01000004">
    <property type="protein sequence ID" value="EMD83117.1"/>
    <property type="molecule type" value="Genomic_DNA"/>
</dbReference>
<feature type="binding site" evidence="2">
    <location>
        <position position="70"/>
    </location>
    <ligand>
        <name>Mg(2+)</name>
        <dbReference type="ChEBI" id="CHEBI:18420"/>
        <label>4</label>
    </ligand>
</feature>
<feature type="binding site" evidence="2">
    <location>
        <position position="207"/>
    </location>
    <ligand>
        <name>ATP</name>
        <dbReference type="ChEBI" id="CHEBI:30616"/>
    </ligand>
</feature>
<dbReference type="Gene3D" id="3.30.1330.10">
    <property type="entry name" value="PurM-like, N-terminal domain"/>
    <property type="match status" value="1"/>
</dbReference>
<accession>M2U507</accession>
<feature type="binding site" evidence="2">
    <location>
        <position position="42"/>
    </location>
    <ligand>
        <name>Mg(2+)</name>
        <dbReference type="ChEBI" id="CHEBI:18420"/>
        <label>1</label>
    </ligand>
</feature>
<keyword evidence="2 5" id="KW-0418">Kinase</keyword>
<comment type="function">
    <text evidence="2">Catalyzes the ATP-dependent phosphorylation of thiamine-monophosphate (TMP) to form thiamine-pyrophosphate (TPP), the active form of vitamin B1.</text>
</comment>
<dbReference type="GO" id="GO:0005524">
    <property type="term" value="F:ATP binding"/>
    <property type="evidence" value="ECO:0007669"/>
    <property type="project" value="UniProtKB-UniRule"/>
</dbReference>
<feature type="domain" description="PurM-like N-terminal" evidence="3">
    <location>
        <begin position="24"/>
        <end position="135"/>
    </location>
</feature>
<dbReference type="NCBIfam" id="TIGR01379">
    <property type="entry name" value="thiL"/>
    <property type="match status" value="1"/>
</dbReference>
<keyword evidence="2" id="KW-0808">Transferase</keyword>
<dbReference type="Pfam" id="PF00586">
    <property type="entry name" value="AIRS"/>
    <property type="match status" value="1"/>
</dbReference>
<dbReference type="GO" id="GO:0009228">
    <property type="term" value="P:thiamine biosynthetic process"/>
    <property type="evidence" value="ECO:0007669"/>
    <property type="project" value="UniProtKB-KW"/>
</dbReference>
<protein>
    <recommendedName>
        <fullName evidence="2">Thiamine-monophosphate kinase</fullName>
        <shortName evidence="2">TMP kinase</shortName>
        <shortName evidence="2">Thiamine-phosphate kinase</shortName>
        <ecNumber evidence="2">2.7.4.16</ecNumber>
    </recommendedName>
</protein>
<dbReference type="SUPFAM" id="SSF56042">
    <property type="entry name" value="PurM C-terminal domain-like"/>
    <property type="match status" value="1"/>
</dbReference>
<dbReference type="InterPro" id="IPR036921">
    <property type="entry name" value="PurM-like_N_sf"/>
</dbReference>
<keyword evidence="2" id="KW-0460">Magnesium</keyword>
<evidence type="ECO:0000259" key="3">
    <source>
        <dbReference type="Pfam" id="PF00586"/>
    </source>
</evidence>
<dbReference type="AlphaFoldDB" id="M2U507"/>
<evidence type="ECO:0000256" key="1">
    <source>
        <dbReference type="ARBA" id="ARBA00022977"/>
    </source>
</evidence>
<comment type="similarity">
    <text evidence="2">Belongs to the thiamine-monophosphate kinase family.</text>
</comment>
<keyword evidence="2" id="KW-0479">Metal-binding</keyword>
<dbReference type="UniPathway" id="UPA00060">
    <property type="reaction ID" value="UER00142"/>
</dbReference>
<dbReference type="SUPFAM" id="SSF55326">
    <property type="entry name" value="PurM N-terminal domain-like"/>
    <property type="match status" value="1"/>
</dbReference>
<dbReference type="GO" id="GO:0000287">
    <property type="term" value="F:magnesium ion binding"/>
    <property type="evidence" value="ECO:0007669"/>
    <property type="project" value="UniProtKB-UniRule"/>
</dbReference>
<feature type="domain" description="PurM-like C-terminal" evidence="4">
    <location>
        <begin position="147"/>
        <end position="290"/>
    </location>
</feature>
<feature type="binding site" evidence="2">
    <location>
        <position position="208"/>
    </location>
    <ligand>
        <name>Mg(2+)</name>
        <dbReference type="ChEBI" id="CHEBI:18420"/>
        <label>5</label>
    </ligand>
</feature>
<feature type="binding site" evidence="2">
    <location>
        <position position="49"/>
    </location>
    <ligand>
        <name>substrate</name>
    </ligand>
</feature>
<dbReference type="CDD" id="cd02194">
    <property type="entry name" value="ThiL"/>
    <property type="match status" value="1"/>
</dbReference>
<dbReference type="OrthoDB" id="9802811at2"/>
<comment type="caution">
    <text evidence="5">The sequence shown here is derived from an EMBL/GenBank/DDBJ whole genome shotgun (WGS) entry which is preliminary data.</text>
</comment>
<feature type="binding site" evidence="2">
    <location>
        <position position="205"/>
    </location>
    <ligand>
        <name>Mg(2+)</name>
        <dbReference type="ChEBI" id="CHEBI:18420"/>
        <label>3</label>
    </ligand>
</feature>
<dbReference type="InterPro" id="IPR006283">
    <property type="entry name" value="ThiL-like"/>
</dbReference>
<feature type="binding site" evidence="2">
    <location>
        <position position="143"/>
    </location>
    <ligand>
        <name>ATP</name>
        <dbReference type="ChEBI" id="CHEBI:30616"/>
    </ligand>
</feature>
<evidence type="ECO:0000313" key="5">
    <source>
        <dbReference type="EMBL" id="EMD83117.1"/>
    </source>
</evidence>
<feature type="binding site" evidence="2">
    <location>
        <position position="257"/>
    </location>
    <ligand>
        <name>substrate</name>
    </ligand>
</feature>
<dbReference type="PIRSF" id="PIRSF005303">
    <property type="entry name" value="Thiam_monoph_kin"/>
    <property type="match status" value="1"/>
</dbReference>
<keyword evidence="2" id="KW-0547">Nucleotide-binding</keyword>
<reference evidence="5 6" key="1">
    <citation type="journal article" date="2013" name="Genome Announc.">
        <title>Draft Genome Sequence of Strain JLT2015T, Belonging to the Family Sphingomonadaceae of the Alphaproteobacteria.</title>
        <authorList>
            <person name="Tang K."/>
            <person name="Liu K."/>
            <person name="Li S."/>
            <person name="Jiao N."/>
        </authorList>
    </citation>
    <scope>NUCLEOTIDE SEQUENCE [LARGE SCALE GENOMIC DNA]</scope>
    <source>
        <strain evidence="5 6">JLT2015</strain>
    </source>
</reference>
<sequence length="315" mass="32026">MRESEIVELLRQVATGGAARGLADDAAVWSPPLGRELVLTHDIVAAGVHYLPGDDPSDIAWKLVAVNLSDLAAKGAVPAGVLLGLSLGDEDEAWLRRFAGGLHRVLSDHGTALWGGDTVRSGGQASLGCTAVGHVLPGSALARAGGRDGDLLFVTGTIGDAGLGLAARRGEAPGDAYLERRYRLPMPRLGFGKRLAESGAHAAMDVSDGLLIDAARMAAASGLAAEIDCKAVPLSQAAAARLPAGDTGRLAAARAGDDYEILLAAPAQAEAALRAAAATDALPLTRIGRLRLGAGLCVLGTEGRAIDPGPLGYEH</sequence>
<dbReference type="PATRIC" id="fig|1234595.3.peg.1718"/>
<organism evidence="5 6">
    <name type="scientific">Pacificimonas flava</name>
    <dbReference type="NCBI Taxonomy" id="1234595"/>
    <lineage>
        <taxon>Bacteria</taxon>
        <taxon>Pseudomonadati</taxon>
        <taxon>Pseudomonadota</taxon>
        <taxon>Alphaproteobacteria</taxon>
        <taxon>Sphingomonadales</taxon>
        <taxon>Sphingosinicellaceae</taxon>
        <taxon>Pacificimonas</taxon>
    </lineage>
</organism>
<dbReference type="InterPro" id="IPR016188">
    <property type="entry name" value="PurM-like_N"/>
</dbReference>
<comment type="caution">
    <text evidence="2">Lacks conserved residue(s) required for the propagation of feature annotation.</text>
</comment>
<comment type="pathway">
    <text evidence="2">Cofactor biosynthesis; thiamine diphosphate biosynthesis; thiamine diphosphate from thiamine phosphate: step 1/1.</text>
</comment>
<dbReference type="GO" id="GO:0009229">
    <property type="term" value="P:thiamine diphosphate biosynthetic process"/>
    <property type="evidence" value="ECO:0007669"/>
    <property type="project" value="UniProtKB-UniRule"/>
</dbReference>
<feature type="binding site" evidence="2">
    <location>
        <position position="70"/>
    </location>
    <ligand>
        <name>Mg(2+)</name>
        <dbReference type="ChEBI" id="CHEBI:18420"/>
        <label>3</label>
    </ligand>
</feature>
<dbReference type="GO" id="GO:0009030">
    <property type="term" value="F:thiamine-phosphate kinase activity"/>
    <property type="evidence" value="ECO:0007669"/>
    <property type="project" value="UniProtKB-UniRule"/>
</dbReference>
<keyword evidence="6" id="KW-1185">Reference proteome</keyword>
<dbReference type="Gene3D" id="3.90.650.10">
    <property type="entry name" value="PurM-like C-terminal domain"/>
    <property type="match status" value="1"/>
</dbReference>
<feature type="binding site" evidence="2">
    <location>
        <position position="25"/>
    </location>
    <ligand>
        <name>Mg(2+)</name>
        <dbReference type="ChEBI" id="CHEBI:18420"/>
        <label>4</label>
    </ligand>
</feature>